<feature type="domain" description="Xylose isomerase-like TIM barrel" evidence="4">
    <location>
        <begin position="22"/>
        <end position="256"/>
    </location>
</feature>
<accession>A0A292YMS8</accession>
<name>A0A292YMS8_9BACL</name>
<keyword evidence="6" id="KW-1185">Reference proteome</keyword>
<sequence length="272" mass="31203">MFKFSANLTTLFNEAPFMDRFGLAQQAGFRHVEFQFPYEFPVDSIKREIESRNLDVVLFNFPPGDWKKGDRGIAVFPDRRQEFYESVDEAIRYALALDCPSLHCMAGVRPDGLQAEEAWKVFRENLSYAAGRLANHGITLLIEPLNPYDMAGYMLSSLDQAVQLVNELKLPNLKIQFDFYHMQRIQGELLASFSRVKELIGHVQIADNPGRHQPGTGEIHYSNIFRFLEESGYSGFVGLEYFPLGKTIDSFDWMQAHSRDCRNETETRGVGR</sequence>
<dbReference type="EMBL" id="BDUF01000029">
    <property type="protein sequence ID" value="GAX89805.1"/>
    <property type="molecule type" value="Genomic_DNA"/>
</dbReference>
<dbReference type="InterPro" id="IPR050417">
    <property type="entry name" value="Sugar_Epim/Isomerase"/>
</dbReference>
<keyword evidence="5" id="KW-0670">Pyruvate</keyword>
<evidence type="ECO:0000256" key="1">
    <source>
        <dbReference type="ARBA" id="ARBA00023235"/>
    </source>
</evidence>
<evidence type="ECO:0000256" key="3">
    <source>
        <dbReference type="PIRSR" id="PIRSR006241-50"/>
    </source>
</evidence>
<dbReference type="Pfam" id="PF01261">
    <property type="entry name" value="AP_endonuc_2"/>
    <property type="match status" value="1"/>
</dbReference>
<evidence type="ECO:0000256" key="2">
    <source>
        <dbReference type="PIRNR" id="PIRNR006241"/>
    </source>
</evidence>
<dbReference type="InterPro" id="IPR053398">
    <property type="entry name" value="HPT_OtnI_isomerases"/>
</dbReference>
<comment type="similarity">
    <text evidence="2">Belongs to the hyi family.</text>
</comment>
<evidence type="ECO:0000259" key="4">
    <source>
        <dbReference type="Pfam" id="PF01261"/>
    </source>
</evidence>
<dbReference type="InterPro" id="IPR036237">
    <property type="entry name" value="Xyl_isomerase-like_sf"/>
</dbReference>
<dbReference type="AlphaFoldDB" id="A0A292YMS8"/>
<dbReference type="FunFam" id="3.20.20.150:FF:000007">
    <property type="entry name" value="Hydroxypyruvate isomerase"/>
    <property type="match status" value="1"/>
</dbReference>
<dbReference type="GO" id="GO:0046487">
    <property type="term" value="P:glyoxylate metabolic process"/>
    <property type="evidence" value="ECO:0007669"/>
    <property type="project" value="TreeGrafter"/>
</dbReference>
<evidence type="ECO:0000313" key="6">
    <source>
        <dbReference type="Proteomes" id="UP000217785"/>
    </source>
</evidence>
<feature type="active site" description="Proton donor/acceptor" evidence="3">
    <location>
        <position position="143"/>
    </location>
</feature>
<dbReference type="PANTHER" id="PTHR43489:SF6">
    <property type="entry name" value="HYDROXYPYRUVATE ISOMERASE-RELATED"/>
    <property type="match status" value="1"/>
</dbReference>
<gene>
    <name evidence="5" type="ORF">EFBL_1430</name>
</gene>
<dbReference type="SUPFAM" id="SSF51658">
    <property type="entry name" value="Xylose isomerase-like"/>
    <property type="match status" value="1"/>
</dbReference>
<dbReference type="GO" id="GO:0008903">
    <property type="term" value="F:hydroxypyruvate isomerase activity"/>
    <property type="evidence" value="ECO:0007669"/>
    <property type="project" value="TreeGrafter"/>
</dbReference>
<evidence type="ECO:0000313" key="5">
    <source>
        <dbReference type="EMBL" id="GAX89805.1"/>
    </source>
</evidence>
<organism evidence="5 6">
    <name type="scientific">Effusibacillus lacus</name>
    <dbReference type="NCBI Taxonomy" id="1348429"/>
    <lineage>
        <taxon>Bacteria</taxon>
        <taxon>Bacillati</taxon>
        <taxon>Bacillota</taxon>
        <taxon>Bacilli</taxon>
        <taxon>Bacillales</taxon>
        <taxon>Alicyclobacillaceae</taxon>
        <taxon>Effusibacillus</taxon>
    </lineage>
</organism>
<feature type="active site" description="Proton donor/acceptor" evidence="3">
    <location>
        <position position="240"/>
    </location>
</feature>
<comment type="caution">
    <text evidence="5">The sequence shown here is derived from an EMBL/GenBank/DDBJ whole genome shotgun (WGS) entry which is preliminary data.</text>
</comment>
<dbReference type="PIRSF" id="PIRSF006241">
    <property type="entry name" value="HyI"/>
    <property type="match status" value="1"/>
</dbReference>
<dbReference type="NCBIfam" id="NF043033">
    <property type="entry name" value="OxoTetrIsom"/>
    <property type="match status" value="1"/>
</dbReference>
<dbReference type="InterPro" id="IPR013022">
    <property type="entry name" value="Xyl_isomerase-like_TIM-brl"/>
</dbReference>
<dbReference type="Gene3D" id="3.20.20.150">
    <property type="entry name" value="Divalent-metal-dependent TIM barrel enzymes"/>
    <property type="match status" value="1"/>
</dbReference>
<dbReference type="InterPro" id="IPR026040">
    <property type="entry name" value="HyI-like"/>
</dbReference>
<reference evidence="6" key="1">
    <citation type="submission" date="2017-07" db="EMBL/GenBank/DDBJ databases">
        <title>Draft genome sequence of Effusibacillus lacus strain skLN1.</title>
        <authorList>
            <person name="Watanabe M."/>
            <person name="Kojima H."/>
            <person name="Fukui M."/>
        </authorList>
    </citation>
    <scope>NUCLEOTIDE SEQUENCE [LARGE SCALE GENOMIC DNA]</scope>
    <source>
        <strain evidence="6">skLN1</strain>
    </source>
</reference>
<protein>
    <submittedName>
        <fullName evidence="5">Hydroxypyruvate isomerase</fullName>
    </submittedName>
</protein>
<dbReference type="RefSeq" id="WP_096181501.1">
    <property type="nucleotide sequence ID" value="NZ_BDUF01000029.1"/>
</dbReference>
<dbReference type="Proteomes" id="UP000217785">
    <property type="component" value="Unassembled WGS sequence"/>
</dbReference>
<proteinExistence type="inferred from homology"/>
<dbReference type="OrthoDB" id="9786584at2"/>
<keyword evidence="1 2" id="KW-0413">Isomerase</keyword>
<dbReference type="PANTHER" id="PTHR43489">
    <property type="entry name" value="ISOMERASE"/>
    <property type="match status" value="1"/>
</dbReference>